<feature type="transmembrane region" description="Helical" evidence="5">
    <location>
        <begin position="39"/>
        <end position="57"/>
    </location>
</feature>
<dbReference type="InterPro" id="IPR000412">
    <property type="entry name" value="ABC_2_transport"/>
</dbReference>
<feature type="transmembrane region" description="Helical" evidence="5">
    <location>
        <begin position="150"/>
        <end position="171"/>
    </location>
</feature>
<dbReference type="eggNOG" id="COG0842">
    <property type="taxonomic scope" value="Bacteria"/>
</dbReference>
<dbReference type="GO" id="GO:0140359">
    <property type="term" value="F:ABC-type transporter activity"/>
    <property type="evidence" value="ECO:0007669"/>
    <property type="project" value="InterPro"/>
</dbReference>
<dbReference type="InterPro" id="IPR051784">
    <property type="entry name" value="Nod_factor_ABC_transporter"/>
</dbReference>
<keyword evidence="5" id="KW-1003">Cell membrane</keyword>
<comment type="similarity">
    <text evidence="5">Belongs to the ABC-2 integral membrane protein family.</text>
</comment>
<keyword evidence="3 5" id="KW-1133">Transmembrane helix</keyword>
<evidence type="ECO:0000256" key="4">
    <source>
        <dbReference type="ARBA" id="ARBA00023136"/>
    </source>
</evidence>
<dbReference type="GO" id="GO:0043190">
    <property type="term" value="C:ATP-binding cassette (ABC) transporter complex"/>
    <property type="evidence" value="ECO:0007669"/>
    <property type="project" value="InterPro"/>
</dbReference>
<feature type="domain" description="ABC transmembrane type-2" evidence="6">
    <location>
        <begin position="33"/>
        <end position="259"/>
    </location>
</feature>
<dbReference type="BioCyc" id="SPNE170187:G1FZB-1090-MONOMER"/>
<sequence>MKADQLRHKSDLGLRGLAIIAKNEIIAFFRSKGLIISQFLQPILYVVFIIIGLNSSIKNIQFNDIKTSYAEYTIIGVIALLIIGQMTQVIYRVTIDKKYGLLALKLCSGVRPLYYILGMSIYSILGLIVQEIIIYIITLAFEINIAMDRFFYTVLLSIVVLLFWDSLAILLTMFINDYRRRDIVIRFVLTPLGFTAPVFYLIDSAPSIVRWIGQLNPLTYQLTILRNFYFKNSTTLELVFLLLTSLLVLISVSFIIPKIKLILIER</sequence>
<feature type="transmembrane region" description="Helical" evidence="5">
    <location>
        <begin position="69"/>
        <end position="91"/>
    </location>
</feature>
<dbReference type="KEGG" id="spn:SP_1063"/>
<dbReference type="RefSeq" id="WP_000642567.1">
    <property type="nucleotide sequence ID" value="NC_003028.3"/>
</dbReference>
<dbReference type="InterPro" id="IPR013525">
    <property type="entry name" value="ABC2_TM"/>
</dbReference>
<feature type="transmembrane region" description="Helical" evidence="5">
    <location>
        <begin position="183"/>
        <end position="202"/>
    </location>
</feature>
<keyword evidence="2 5" id="KW-0812">Transmembrane</keyword>
<dbReference type="PROSITE" id="PS51012">
    <property type="entry name" value="ABC_TM2"/>
    <property type="match status" value="1"/>
</dbReference>
<gene>
    <name evidence="7" type="ordered locus">SP_1063</name>
</gene>
<dbReference type="EMBL" id="AE005672">
    <property type="protein sequence ID" value="AAK75177.1"/>
    <property type="molecule type" value="Genomic_DNA"/>
</dbReference>
<organism evidence="7 8">
    <name type="scientific">Streptococcus pneumoniae serotype 4 (strain ATCC BAA-334 / TIGR4)</name>
    <dbReference type="NCBI Taxonomy" id="170187"/>
    <lineage>
        <taxon>Bacteria</taxon>
        <taxon>Bacillati</taxon>
        <taxon>Bacillota</taxon>
        <taxon>Bacilli</taxon>
        <taxon>Lactobacillales</taxon>
        <taxon>Streptococcaceae</taxon>
        <taxon>Streptococcus</taxon>
    </lineage>
</organism>
<dbReference type="PhylomeDB" id="A0A0H2UPV9"/>
<dbReference type="PANTHER" id="PTHR43229:SF3">
    <property type="entry name" value="ABC-TYPE MULTIDRUG TRANSPORT SYSTEM, PERMEASE COMPONENT"/>
    <property type="match status" value="1"/>
</dbReference>
<accession>A0A0H2UPV9</accession>
<dbReference type="PRINTS" id="PR00164">
    <property type="entry name" value="ABC2TRNSPORT"/>
</dbReference>
<name>A0A0H2UPV9_STRPN</name>
<feature type="transmembrane region" description="Helical" evidence="5">
    <location>
        <begin position="238"/>
        <end position="256"/>
    </location>
</feature>
<dbReference type="PaxDb" id="170187-SP_1063"/>
<evidence type="ECO:0000313" key="8">
    <source>
        <dbReference type="Proteomes" id="UP000000585"/>
    </source>
</evidence>
<evidence type="ECO:0000256" key="3">
    <source>
        <dbReference type="ARBA" id="ARBA00022989"/>
    </source>
</evidence>
<dbReference type="PANTHER" id="PTHR43229">
    <property type="entry name" value="NODULATION PROTEIN J"/>
    <property type="match status" value="1"/>
</dbReference>
<dbReference type="PIRSF" id="PIRSF006648">
    <property type="entry name" value="DrrB"/>
    <property type="match status" value="1"/>
</dbReference>
<proteinExistence type="inferred from homology"/>
<protein>
    <recommendedName>
        <fullName evidence="5">Transport permease protein</fullName>
    </recommendedName>
</protein>
<evidence type="ECO:0000313" key="7">
    <source>
        <dbReference type="EMBL" id="AAK75177.1"/>
    </source>
</evidence>
<reference evidence="7 8" key="1">
    <citation type="journal article" date="2001" name="Science">
        <title>Complete genome sequence of a virulent isolate of Streptococcus pneumoniae.</title>
        <authorList>
            <person name="Tettelin H."/>
            <person name="Nelson K.E."/>
            <person name="Paulsen I.T."/>
            <person name="Eisen J.A."/>
            <person name="Read T.D."/>
            <person name="Peterson S."/>
            <person name="Heidelberg J."/>
            <person name="DeBoy R.T."/>
            <person name="Haft D.H."/>
            <person name="Dodson R.J."/>
            <person name="Durkin A.S."/>
            <person name="Gwinn M."/>
            <person name="Kolonay J.F."/>
            <person name="Nelson W.C."/>
            <person name="Peterson J.D."/>
            <person name="Umayam L.A."/>
            <person name="White O."/>
            <person name="Salzberg S.L."/>
            <person name="Lewis M.R."/>
            <person name="Radune D."/>
            <person name="Holtzapple E."/>
            <person name="Khouri H."/>
            <person name="Wolf A.M."/>
            <person name="Utterback T.R."/>
            <person name="Hansen C.L."/>
            <person name="McDonald L.A."/>
            <person name="Feldblyum T.V."/>
            <person name="Angiuoli S."/>
            <person name="Dickinson T."/>
            <person name="Hickey E.K."/>
            <person name="Holt I.E."/>
            <person name="Loftus B.J."/>
            <person name="Yang F."/>
            <person name="Smith H.O."/>
            <person name="Venter J.C."/>
            <person name="Dougherty B.A."/>
            <person name="Morrison D.A."/>
            <person name="Hollingshead S.K."/>
            <person name="Fraser C.M."/>
        </authorList>
    </citation>
    <scope>NUCLEOTIDE SEQUENCE [LARGE SCALE GENOMIC DNA]</scope>
    <source>
        <strain evidence="8">ATCC BAA-334 / TIGR4</strain>
    </source>
</reference>
<evidence type="ECO:0000256" key="5">
    <source>
        <dbReference type="RuleBase" id="RU361157"/>
    </source>
</evidence>
<evidence type="ECO:0000259" key="6">
    <source>
        <dbReference type="PROSITE" id="PS51012"/>
    </source>
</evidence>
<dbReference type="Pfam" id="PF01061">
    <property type="entry name" value="ABC2_membrane"/>
    <property type="match status" value="1"/>
</dbReference>
<keyword evidence="8" id="KW-1185">Reference proteome</keyword>
<evidence type="ECO:0000256" key="1">
    <source>
        <dbReference type="ARBA" id="ARBA00004141"/>
    </source>
</evidence>
<evidence type="ECO:0000256" key="2">
    <source>
        <dbReference type="ARBA" id="ARBA00022692"/>
    </source>
</evidence>
<feature type="transmembrane region" description="Helical" evidence="5">
    <location>
        <begin position="112"/>
        <end position="138"/>
    </location>
</feature>
<dbReference type="EnsemblBacteria" id="AAK75177">
    <property type="protein sequence ID" value="AAK75177"/>
    <property type="gene ID" value="SP_1063"/>
</dbReference>
<dbReference type="AlphaFoldDB" id="A0A0H2UPV9"/>
<comment type="subcellular location">
    <subcellularLocation>
        <location evidence="5">Cell membrane</location>
        <topology evidence="5">Multi-pass membrane protein</topology>
    </subcellularLocation>
    <subcellularLocation>
        <location evidence="1">Membrane</location>
        <topology evidence="1">Multi-pass membrane protein</topology>
    </subcellularLocation>
</comment>
<keyword evidence="5" id="KW-0813">Transport</keyword>
<keyword evidence="4 5" id="KW-0472">Membrane</keyword>
<dbReference type="InterPro" id="IPR047817">
    <property type="entry name" value="ABC2_TM_bact-type"/>
</dbReference>
<dbReference type="Proteomes" id="UP000000585">
    <property type="component" value="Chromosome"/>
</dbReference>